<gene>
    <name evidence="7" type="ORF">AGERDE_LOCUS9456</name>
</gene>
<evidence type="ECO:0000313" key="8">
    <source>
        <dbReference type="Proteomes" id="UP000789831"/>
    </source>
</evidence>
<evidence type="ECO:0000259" key="6">
    <source>
        <dbReference type="PROSITE" id="PS51203"/>
    </source>
</evidence>
<evidence type="ECO:0000313" key="7">
    <source>
        <dbReference type="EMBL" id="CAG8608255.1"/>
    </source>
</evidence>
<dbReference type="GO" id="GO:0005737">
    <property type="term" value="C:cytoplasm"/>
    <property type="evidence" value="ECO:0007669"/>
    <property type="project" value="UniProtKB-SubCell"/>
</dbReference>
<dbReference type="PANTHER" id="PTHR21664:SF1">
    <property type="entry name" value="NUDC DOMAIN-CONTAINING PROTEIN 1"/>
    <property type="match status" value="1"/>
</dbReference>
<dbReference type="SUPFAM" id="SSF49764">
    <property type="entry name" value="HSP20-like chaperones"/>
    <property type="match status" value="1"/>
</dbReference>
<dbReference type="Pfam" id="PF04969">
    <property type="entry name" value="CS"/>
    <property type="match status" value="1"/>
</dbReference>
<dbReference type="EMBL" id="CAJVPL010002363">
    <property type="protein sequence ID" value="CAG8608255.1"/>
    <property type="molecule type" value="Genomic_DNA"/>
</dbReference>
<dbReference type="Gene3D" id="2.60.40.790">
    <property type="match status" value="1"/>
</dbReference>
<protein>
    <recommendedName>
        <fullName evidence="3">NudC domain-containing protein 1</fullName>
    </recommendedName>
</protein>
<dbReference type="GO" id="GO:0005634">
    <property type="term" value="C:nucleus"/>
    <property type="evidence" value="ECO:0007669"/>
    <property type="project" value="UniProtKB-SubCell"/>
</dbReference>
<dbReference type="InterPro" id="IPR008978">
    <property type="entry name" value="HSP20-like_chaperone"/>
</dbReference>
<keyword evidence="5" id="KW-0539">Nucleus</keyword>
<evidence type="ECO:0000256" key="5">
    <source>
        <dbReference type="ARBA" id="ARBA00023242"/>
    </source>
</evidence>
<dbReference type="AlphaFoldDB" id="A0A9N9CMA7"/>
<evidence type="ECO:0000256" key="3">
    <source>
        <dbReference type="ARBA" id="ARBA00018915"/>
    </source>
</evidence>
<proteinExistence type="predicted"/>
<dbReference type="Proteomes" id="UP000789831">
    <property type="component" value="Unassembled WGS sequence"/>
</dbReference>
<keyword evidence="4" id="KW-0963">Cytoplasm</keyword>
<evidence type="ECO:0000256" key="2">
    <source>
        <dbReference type="ARBA" id="ARBA00004496"/>
    </source>
</evidence>
<comment type="subcellular location">
    <subcellularLocation>
        <location evidence="2">Cytoplasm</location>
    </subcellularLocation>
    <subcellularLocation>
        <location evidence="1">Nucleus</location>
    </subcellularLocation>
</comment>
<dbReference type="PANTHER" id="PTHR21664">
    <property type="entry name" value="CHRONIC MYELOGENOUS LEUKEMIA TUMOR ANTIGEN 66"/>
    <property type="match status" value="1"/>
</dbReference>
<comment type="caution">
    <text evidence="7">The sequence shown here is derived from an EMBL/GenBank/DDBJ whole genome shotgun (WGS) entry which is preliminary data.</text>
</comment>
<dbReference type="InterPro" id="IPR007052">
    <property type="entry name" value="CS_dom"/>
</dbReference>
<dbReference type="PROSITE" id="PS51203">
    <property type="entry name" value="CS"/>
    <property type="match status" value="1"/>
</dbReference>
<reference evidence="7" key="1">
    <citation type="submission" date="2021-06" db="EMBL/GenBank/DDBJ databases">
        <authorList>
            <person name="Kallberg Y."/>
            <person name="Tangrot J."/>
            <person name="Rosling A."/>
        </authorList>
    </citation>
    <scope>NUCLEOTIDE SEQUENCE</scope>
    <source>
        <strain evidence="7">MT106</strain>
    </source>
</reference>
<keyword evidence="8" id="KW-1185">Reference proteome</keyword>
<accession>A0A9N9CMA7</accession>
<feature type="domain" description="CS" evidence="6">
    <location>
        <begin position="312"/>
        <end position="421"/>
    </location>
</feature>
<evidence type="ECO:0000256" key="4">
    <source>
        <dbReference type="ARBA" id="ARBA00022490"/>
    </source>
</evidence>
<name>A0A9N9CMA7_9GLOM</name>
<dbReference type="InterPro" id="IPR037895">
    <property type="entry name" value="NUDCD1"/>
</dbReference>
<dbReference type="CDD" id="cd06467">
    <property type="entry name" value="p23_NUDC_like"/>
    <property type="match status" value="1"/>
</dbReference>
<sequence>MLTSPYISIIKPDRNLLNPNFEGYRLTIFDDEEGLLRVPLPEPGINIPKVPVNSQLSYKEMHSLVHYNHLFAGFTAEGIGNAFYFDSELQIILVEYDPITDSITTHPLIKLPKPTTISESISSSNYPSLRTLSATLLLASNGLGNIYLLKVSRNIENQVVTAEIIESINFYGHSEANDDTAINDAIIVPCVLLDGKIIDESAQIHFIVYNVVVSKHESSSLSISSSRETSKKLFDVSLLQMSLDASSSGAEVKHVLRGPDIPLYCALDMKGEGYIIGCDGEYSVLSLNNANISTSEKEKESLEEKQCDEETKDPLPYLWTQTNSDVSINFQLPPGTPKSAVHCSFSKTHLSLTIKLPDDFQESSGKPNSTSKSTSIPCYVFTPLHGEIDSSASLWIIESRIGLLTLHLEKQNRGTRWMHVFKHDDGVLETLDPNELAEFRERLEKFTSSSTDGQSFASTLHHPIGHEIEDSIDYEGRTVNFLWIEKQGNIAAKFAGGSHEFLCPQFEYFGRRDIESSINRFPSICLKYDVDGLIYEFQRSSGYPPITVTHVSTFDAFGFVQASKREKRHLFHDPLNKFIMVLEETHRAFIYWHTEGQAKRASDKQNVVDIVGESKDEDVLGVQMVADGVILVLLTKTIVGIKLS</sequence>
<dbReference type="OrthoDB" id="428655at2759"/>
<evidence type="ECO:0000256" key="1">
    <source>
        <dbReference type="ARBA" id="ARBA00004123"/>
    </source>
</evidence>
<organism evidence="7 8">
    <name type="scientific">Ambispora gerdemannii</name>
    <dbReference type="NCBI Taxonomy" id="144530"/>
    <lineage>
        <taxon>Eukaryota</taxon>
        <taxon>Fungi</taxon>
        <taxon>Fungi incertae sedis</taxon>
        <taxon>Mucoromycota</taxon>
        <taxon>Glomeromycotina</taxon>
        <taxon>Glomeromycetes</taxon>
        <taxon>Archaeosporales</taxon>
        <taxon>Ambisporaceae</taxon>
        <taxon>Ambispora</taxon>
    </lineage>
</organism>